<dbReference type="Proteomes" id="UP000887564">
    <property type="component" value="Unplaced"/>
</dbReference>
<protein>
    <submittedName>
        <fullName evidence="2">Uncharacterized protein</fullName>
    </submittedName>
</protein>
<dbReference type="AlphaFoldDB" id="A0A914S6M1"/>
<evidence type="ECO:0000313" key="1">
    <source>
        <dbReference type="Proteomes" id="UP000887564"/>
    </source>
</evidence>
<proteinExistence type="predicted"/>
<keyword evidence="1" id="KW-1185">Reference proteome</keyword>
<organism evidence="1 2">
    <name type="scientific">Parascaris equorum</name>
    <name type="common">Equine roundworm</name>
    <dbReference type="NCBI Taxonomy" id="6256"/>
    <lineage>
        <taxon>Eukaryota</taxon>
        <taxon>Metazoa</taxon>
        <taxon>Ecdysozoa</taxon>
        <taxon>Nematoda</taxon>
        <taxon>Chromadorea</taxon>
        <taxon>Rhabditida</taxon>
        <taxon>Spirurina</taxon>
        <taxon>Ascaridomorpha</taxon>
        <taxon>Ascaridoidea</taxon>
        <taxon>Ascarididae</taxon>
        <taxon>Parascaris</taxon>
    </lineage>
</organism>
<accession>A0A914S6M1</accession>
<reference evidence="2" key="1">
    <citation type="submission" date="2022-11" db="UniProtKB">
        <authorList>
            <consortium name="WormBaseParasite"/>
        </authorList>
    </citation>
    <scope>IDENTIFICATION</scope>
</reference>
<name>A0A914S6M1_PAREQ</name>
<sequence length="32" mass="3672">MSNAFIGVLHWAASFGSDDIVRFVLYIDWEIV</sequence>
<dbReference type="WBParaSite" id="PEQ_0001436501-mRNA-1">
    <property type="protein sequence ID" value="PEQ_0001436501-mRNA-1"/>
    <property type="gene ID" value="PEQ_0001436501"/>
</dbReference>
<evidence type="ECO:0000313" key="2">
    <source>
        <dbReference type="WBParaSite" id="PEQ_0001436501-mRNA-1"/>
    </source>
</evidence>